<name>A0A7J5XRX8_DISMA</name>
<dbReference type="AlphaFoldDB" id="A0A7J5XRX8"/>
<dbReference type="Proteomes" id="UP000518266">
    <property type="component" value="Unassembled WGS sequence"/>
</dbReference>
<protein>
    <submittedName>
        <fullName evidence="1">Uncharacterized protein</fullName>
    </submittedName>
</protein>
<proteinExistence type="predicted"/>
<comment type="caution">
    <text evidence="1">The sequence shown here is derived from an EMBL/GenBank/DDBJ whole genome shotgun (WGS) entry which is preliminary data.</text>
</comment>
<dbReference type="OrthoDB" id="10626751at2759"/>
<keyword evidence="2" id="KW-1185">Reference proteome</keyword>
<accession>A0A7J5XRX8</accession>
<sequence>MFSIVVPVFDENIISTVSRARFLSSRDPVDLENVILPLYPELLFSQRKEREDPEEEQDRLTELLNSTSPVLLEVTVTLETELLFSQRKERGDPEEEQDRLTELNSTGSVLLGVTVTLETGSVGKTQQIFATTS</sequence>
<reference evidence="1 2" key="1">
    <citation type="submission" date="2020-03" db="EMBL/GenBank/DDBJ databases">
        <title>Dissostichus mawsoni Genome sequencing and assembly.</title>
        <authorList>
            <person name="Park H."/>
        </authorList>
    </citation>
    <scope>NUCLEOTIDE SEQUENCE [LARGE SCALE GENOMIC DNA]</scope>
    <source>
        <strain evidence="1">DM0001</strain>
        <tissue evidence="1">Muscle</tissue>
    </source>
</reference>
<dbReference type="EMBL" id="JAAKFY010000021">
    <property type="protein sequence ID" value="KAF3839299.1"/>
    <property type="molecule type" value="Genomic_DNA"/>
</dbReference>
<organism evidence="1 2">
    <name type="scientific">Dissostichus mawsoni</name>
    <name type="common">Antarctic cod</name>
    <dbReference type="NCBI Taxonomy" id="36200"/>
    <lineage>
        <taxon>Eukaryota</taxon>
        <taxon>Metazoa</taxon>
        <taxon>Chordata</taxon>
        <taxon>Craniata</taxon>
        <taxon>Vertebrata</taxon>
        <taxon>Euteleostomi</taxon>
        <taxon>Actinopterygii</taxon>
        <taxon>Neopterygii</taxon>
        <taxon>Teleostei</taxon>
        <taxon>Neoteleostei</taxon>
        <taxon>Acanthomorphata</taxon>
        <taxon>Eupercaria</taxon>
        <taxon>Perciformes</taxon>
        <taxon>Notothenioidei</taxon>
        <taxon>Nototheniidae</taxon>
        <taxon>Dissostichus</taxon>
    </lineage>
</organism>
<evidence type="ECO:0000313" key="2">
    <source>
        <dbReference type="Proteomes" id="UP000518266"/>
    </source>
</evidence>
<gene>
    <name evidence="1" type="ORF">F7725_018016</name>
</gene>
<evidence type="ECO:0000313" key="1">
    <source>
        <dbReference type="EMBL" id="KAF3839299.1"/>
    </source>
</evidence>